<feature type="transmembrane region" description="Helical" evidence="2">
    <location>
        <begin position="248"/>
        <end position="272"/>
    </location>
</feature>
<dbReference type="OMA" id="IPVVCGD"/>
<feature type="region of interest" description="Disordered" evidence="1">
    <location>
        <begin position="91"/>
        <end position="243"/>
    </location>
</feature>
<evidence type="ECO:0000256" key="1">
    <source>
        <dbReference type="SAM" id="MobiDB-lite"/>
    </source>
</evidence>
<feature type="signal peptide" evidence="3">
    <location>
        <begin position="1"/>
        <end position="28"/>
    </location>
</feature>
<evidence type="ECO:0000256" key="2">
    <source>
        <dbReference type="SAM" id="Phobius"/>
    </source>
</evidence>
<keyword evidence="5" id="KW-1185">Reference proteome</keyword>
<protein>
    <recommendedName>
        <fullName evidence="6">TNFR-Cys domain-containing protein</fullName>
    </recommendedName>
</protein>
<evidence type="ECO:0008006" key="6">
    <source>
        <dbReference type="Google" id="ProtNLM"/>
    </source>
</evidence>
<dbReference type="EMBL" id="JH767189">
    <property type="protein sequence ID" value="EQC28948.1"/>
    <property type="molecule type" value="Genomic_DNA"/>
</dbReference>
<keyword evidence="3" id="KW-0732">Signal</keyword>
<evidence type="ECO:0000256" key="3">
    <source>
        <dbReference type="SAM" id="SignalP"/>
    </source>
</evidence>
<proteinExistence type="predicted"/>
<reference evidence="4 5" key="1">
    <citation type="submission" date="2012-04" db="EMBL/GenBank/DDBJ databases">
        <title>The Genome Sequence of Saprolegnia declina VS20.</title>
        <authorList>
            <consortium name="The Broad Institute Genome Sequencing Platform"/>
            <person name="Russ C."/>
            <person name="Nusbaum C."/>
            <person name="Tyler B."/>
            <person name="van West P."/>
            <person name="Dieguez-Uribeondo J."/>
            <person name="de Bruijn I."/>
            <person name="Tripathy S."/>
            <person name="Jiang R."/>
            <person name="Young S.K."/>
            <person name="Zeng Q."/>
            <person name="Gargeya S."/>
            <person name="Fitzgerald M."/>
            <person name="Haas B."/>
            <person name="Abouelleil A."/>
            <person name="Alvarado L."/>
            <person name="Arachchi H.M."/>
            <person name="Berlin A."/>
            <person name="Chapman S.B."/>
            <person name="Goldberg J."/>
            <person name="Griggs A."/>
            <person name="Gujja S."/>
            <person name="Hansen M."/>
            <person name="Howarth C."/>
            <person name="Imamovic A."/>
            <person name="Larimer J."/>
            <person name="McCowen C."/>
            <person name="Montmayeur A."/>
            <person name="Murphy C."/>
            <person name="Neiman D."/>
            <person name="Pearson M."/>
            <person name="Priest M."/>
            <person name="Roberts A."/>
            <person name="Saif S."/>
            <person name="Shea T."/>
            <person name="Sisk P."/>
            <person name="Sykes S."/>
            <person name="Wortman J."/>
            <person name="Nusbaum C."/>
            <person name="Birren B."/>
        </authorList>
    </citation>
    <scope>NUCLEOTIDE SEQUENCE [LARGE SCALE GENOMIC DNA]</scope>
    <source>
        <strain evidence="4 5">VS20</strain>
    </source>
</reference>
<keyword evidence="2" id="KW-0472">Membrane</keyword>
<feature type="compositionally biased region" description="Pro residues" evidence="1">
    <location>
        <begin position="129"/>
        <end position="179"/>
    </location>
</feature>
<feature type="chain" id="PRO_5004583824" description="TNFR-Cys domain-containing protein" evidence="3">
    <location>
        <begin position="29"/>
        <end position="337"/>
    </location>
</feature>
<feature type="compositionally biased region" description="Polar residues" evidence="1">
    <location>
        <begin position="222"/>
        <end position="243"/>
    </location>
</feature>
<feature type="compositionally biased region" description="Low complexity" evidence="1">
    <location>
        <begin position="119"/>
        <end position="128"/>
    </location>
</feature>
<name>T0RA15_SAPDV</name>
<dbReference type="Proteomes" id="UP000030762">
    <property type="component" value="Unassembled WGS sequence"/>
</dbReference>
<gene>
    <name evidence="4" type="ORF">SDRG_13285</name>
</gene>
<dbReference type="InParanoid" id="T0RA15"/>
<keyword evidence="2" id="KW-1133">Transmembrane helix</keyword>
<dbReference type="OrthoDB" id="79173at2759"/>
<evidence type="ECO:0000313" key="4">
    <source>
        <dbReference type="EMBL" id="EQC28948.1"/>
    </source>
</evidence>
<dbReference type="RefSeq" id="XP_008617587.1">
    <property type="nucleotide sequence ID" value="XM_008619365.1"/>
</dbReference>
<dbReference type="VEuPathDB" id="FungiDB:SDRG_13285"/>
<sequence>MRSPRRRSGASLHVVVLGIMSLAASATAACYDSGRCYLYEGVPIGVAACDLASTQCPPCVQKYLGNLWCSRTYPAVQCLPGFEYCPVAPKPNTPSPTSPTSPQPTSPSTQPPIPPSPSPTTTTSAPTKGPTPPPATPAPTPPPTTPPPATPSPTPTPTPSPTPEPTTTPPPATTTPAPTPNATRPNMTETVDVRDPSLAGTEVARTEPVTRPPAVMTDKTDNASSRTESATLPGTSVHSASENGSSPISITAIAAGVGACTVFIFVVIVVRFRRRQDWETRSVLSPSKVLFSIRGTLPGTFMRGETPTLDARSSPFHSVTPVMELSSRQLPILQHQP</sequence>
<dbReference type="AlphaFoldDB" id="T0RA15"/>
<organism evidence="4 5">
    <name type="scientific">Saprolegnia diclina (strain VS20)</name>
    <dbReference type="NCBI Taxonomy" id="1156394"/>
    <lineage>
        <taxon>Eukaryota</taxon>
        <taxon>Sar</taxon>
        <taxon>Stramenopiles</taxon>
        <taxon>Oomycota</taxon>
        <taxon>Saprolegniomycetes</taxon>
        <taxon>Saprolegniales</taxon>
        <taxon>Saprolegniaceae</taxon>
        <taxon>Saprolegnia</taxon>
    </lineage>
</organism>
<dbReference type="eggNOG" id="ENOG502S8HK">
    <property type="taxonomic scope" value="Eukaryota"/>
</dbReference>
<dbReference type="PRINTS" id="PR01217">
    <property type="entry name" value="PRICHEXTENSN"/>
</dbReference>
<dbReference type="GeneID" id="19954012"/>
<evidence type="ECO:0000313" key="5">
    <source>
        <dbReference type="Proteomes" id="UP000030762"/>
    </source>
</evidence>
<accession>T0RA15</accession>
<keyword evidence="2" id="KW-0812">Transmembrane</keyword>
<feature type="compositionally biased region" description="Pro residues" evidence="1">
    <location>
        <begin position="91"/>
        <end position="118"/>
    </location>
</feature>
<dbReference type="PROSITE" id="PS51257">
    <property type="entry name" value="PROKAR_LIPOPROTEIN"/>
    <property type="match status" value="1"/>
</dbReference>